<dbReference type="PANTHER" id="PTHR10971">
    <property type="entry name" value="MRNA EXPORT FACTOR AND BUB3"/>
    <property type="match status" value="1"/>
</dbReference>
<keyword evidence="4" id="KW-1185">Reference proteome</keyword>
<accession>A0AA35ZK87</accession>
<reference evidence="3" key="1">
    <citation type="submission" date="2023-04" db="EMBL/GenBank/DDBJ databases">
        <authorList>
            <person name="Vijverberg K."/>
            <person name="Xiong W."/>
            <person name="Schranz E."/>
        </authorList>
    </citation>
    <scope>NUCLEOTIDE SEQUENCE</scope>
</reference>
<name>A0AA35ZK87_LACSI</name>
<keyword evidence="2" id="KW-0677">Repeat</keyword>
<dbReference type="SUPFAM" id="SSF50978">
    <property type="entry name" value="WD40 repeat-like"/>
    <property type="match status" value="1"/>
</dbReference>
<dbReference type="AlphaFoldDB" id="A0AA35ZK87"/>
<dbReference type="InterPro" id="IPR015943">
    <property type="entry name" value="WD40/YVTN_repeat-like_dom_sf"/>
</dbReference>
<sequence length="149" mass="17061">MFRKTSVSLQKKRLTLSHIGVILHHSHGIAQVNSVTGSKILMILKANMRHPLMVVATADRNLIAFNLRNTQVGSIKGRVGVHHLDEQQSSKNFTFKCDREGNEIYFVNSLNFHLVHQTFATAGSDGAFNFWDKDRKQRLKSEDTRMWKK</sequence>
<evidence type="ECO:0000313" key="4">
    <source>
        <dbReference type="Proteomes" id="UP001177003"/>
    </source>
</evidence>
<dbReference type="Gene3D" id="2.130.10.10">
    <property type="entry name" value="YVTN repeat-like/Quinoprotein amine dehydrogenase"/>
    <property type="match status" value="1"/>
</dbReference>
<protein>
    <submittedName>
        <fullName evidence="3">Uncharacterized protein</fullName>
    </submittedName>
</protein>
<dbReference type="Proteomes" id="UP001177003">
    <property type="component" value="Chromosome 7"/>
</dbReference>
<evidence type="ECO:0000256" key="1">
    <source>
        <dbReference type="ARBA" id="ARBA00022574"/>
    </source>
</evidence>
<keyword evidence="1" id="KW-0853">WD repeat</keyword>
<evidence type="ECO:0000256" key="2">
    <source>
        <dbReference type="ARBA" id="ARBA00022737"/>
    </source>
</evidence>
<dbReference type="EMBL" id="OX465083">
    <property type="protein sequence ID" value="CAI9294179.1"/>
    <property type="molecule type" value="Genomic_DNA"/>
</dbReference>
<proteinExistence type="predicted"/>
<evidence type="ECO:0000313" key="3">
    <source>
        <dbReference type="EMBL" id="CAI9294179.1"/>
    </source>
</evidence>
<gene>
    <name evidence="3" type="ORF">LSALG_LOCUS33170</name>
</gene>
<dbReference type="InterPro" id="IPR036322">
    <property type="entry name" value="WD40_repeat_dom_sf"/>
</dbReference>
<organism evidence="3 4">
    <name type="scientific">Lactuca saligna</name>
    <name type="common">Willowleaf lettuce</name>
    <dbReference type="NCBI Taxonomy" id="75948"/>
    <lineage>
        <taxon>Eukaryota</taxon>
        <taxon>Viridiplantae</taxon>
        <taxon>Streptophyta</taxon>
        <taxon>Embryophyta</taxon>
        <taxon>Tracheophyta</taxon>
        <taxon>Spermatophyta</taxon>
        <taxon>Magnoliopsida</taxon>
        <taxon>eudicotyledons</taxon>
        <taxon>Gunneridae</taxon>
        <taxon>Pentapetalae</taxon>
        <taxon>asterids</taxon>
        <taxon>campanulids</taxon>
        <taxon>Asterales</taxon>
        <taxon>Asteraceae</taxon>
        <taxon>Cichorioideae</taxon>
        <taxon>Cichorieae</taxon>
        <taxon>Lactucinae</taxon>
        <taxon>Lactuca</taxon>
    </lineage>
</organism>